<evidence type="ECO:0000256" key="2">
    <source>
        <dbReference type="ARBA" id="ARBA00022801"/>
    </source>
</evidence>
<name>A0A9N7R453_STRHE</name>
<dbReference type="AlphaFoldDB" id="A0A9N7R453"/>
<dbReference type="EMBL" id="CACSLK010011299">
    <property type="protein sequence ID" value="CAA0812784.1"/>
    <property type="molecule type" value="Genomic_DNA"/>
</dbReference>
<keyword evidence="8" id="KW-1185">Reference proteome</keyword>
<reference evidence="7" key="1">
    <citation type="submission" date="2019-12" db="EMBL/GenBank/DDBJ databases">
        <authorList>
            <person name="Scholes J."/>
        </authorList>
    </citation>
    <scope>NUCLEOTIDE SEQUENCE</scope>
</reference>
<dbReference type="InterPro" id="IPR000490">
    <property type="entry name" value="Glyco_hydro_17"/>
</dbReference>
<dbReference type="Gene3D" id="3.20.20.80">
    <property type="entry name" value="Glycosidases"/>
    <property type="match status" value="1"/>
</dbReference>
<gene>
    <name evidence="7" type="ORF">SHERM_13343</name>
</gene>
<evidence type="ECO:0000256" key="4">
    <source>
        <dbReference type="RuleBase" id="RU004335"/>
    </source>
</evidence>
<keyword evidence="6" id="KW-0732">Signal</keyword>
<evidence type="ECO:0000313" key="8">
    <source>
        <dbReference type="Proteomes" id="UP001153555"/>
    </source>
</evidence>
<dbReference type="InterPro" id="IPR044965">
    <property type="entry name" value="Glyco_hydro_17_plant"/>
</dbReference>
<evidence type="ECO:0000313" key="7">
    <source>
        <dbReference type="EMBL" id="CAA0812784.1"/>
    </source>
</evidence>
<dbReference type="Proteomes" id="UP001153555">
    <property type="component" value="Unassembled WGS sequence"/>
</dbReference>
<organism evidence="7 8">
    <name type="scientific">Striga hermonthica</name>
    <name type="common">Purple witchweed</name>
    <name type="synonym">Buchnera hermonthica</name>
    <dbReference type="NCBI Taxonomy" id="68872"/>
    <lineage>
        <taxon>Eukaryota</taxon>
        <taxon>Viridiplantae</taxon>
        <taxon>Streptophyta</taxon>
        <taxon>Embryophyta</taxon>
        <taxon>Tracheophyta</taxon>
        <taxon>Spermatophyta</taxon>
        <taxon>Magnoliopsida</taxon>
        <taxon>eudicotyledons</taxon>
        <taxon>Gunneridae</taxon>
        <taxon>Pentapetalae</taxon>
        <taxon>asterids</taxon>
        <taxon>lamiids</taxon>
        <taxon>Lamiales</taxon>
        <taxon>Orobanchaceae</taxon>
        <taxon>Buchnereae</taxon>
        <taxon>Striga</taxon>
    </lineage>
</organism>
<comment type="caution">
    <text evidence="7">The sequence shown here is derived from an EMBL/GenBank/DDBJ whole genome shotgun (WGS) entry which is preliminary data.</text>
</comment>
<protein>
    <submittedName>
        <fullName evidence="7">Beta-1-3-glucanase 1</fullName>
    </submittedName>
</protein>
<sequence length="332" mass="36970">MANSCLSSAVLMKLIALLLLCIDPTDAQVGVVFGTKTRKLPHPKEIVALCIKHNIKRMRIYEPNHEILEALKGSNISLILGVSNKDIPIIASNWSFVQSWVEKNIVSFNDVNFRYIAVGNNISPLDKATEKYAPHVVPAMQSLENALTVARFSKKVKAKVNVSTAISPDLLIPFRTPSGSVFAREVRALIHPILDFLGKYGYPLLANLHVYLPYVKNPKNTSLDYALFTSKRAVMYFSVEKYGVSNVEIVVTETGWPTQGGLEASVKNARIYNGNLIQHVKKGGSPFKPDSPVETYVLGLFDEDMRGPGYEYDKHWGIFNAKGQLKYPVVFE</sequence>
<keyword evidence="2 5" id="KW-0378">Hydrolase</keyword>
<accession>A0A9N7R453</accession>
<evidence type="ECO:0000256" key="3">
    <source>
        <dbReference type="ARBA" id="ARBA00023295"/>
    </source>
</evidence>
<dbReference type="OrthoDB" id="941679at2759"/>
<dbReference type="Pfam" id="PF00332">
    <property type="entry name" value="Glyco_hydro_17"/>
    <property type="match status" value="1"/>
</dbReference>
<dbReference type="PANTHER" id="PTHR32227">
    <property type="entry name" value="GLUCAN ENDO-1,3-BETA-GLUCOSIDASE BG1-RELATED-RELATED"/>
    <property type="match status" value="1"/>
</dbReference>
<dbReference type="InterPro" id="IPR017853">
    <property type="entry name" value="GH"/>
</dbReference>
<comment type="similarity">
    <text evidence="1 4">Belongs to the glycosyl hydrolase 17 family.</text>
</comment>
<dbReference type="PROSITE" id="PS00587">
    <property type="entry name" value="GLYCOSYL_HYDROL_F17"/>
    <property type="match status" value="1"/>
</dbReference>
<evidence type="ECO:0000256" key="6">
    <source>
        <dbReference type="SAM" id="SignalP"/>
    </source>
</evidence>
<evidence type="ECO:0000256" key="5">
    <source>
        <dbReference type="RuleBase" id="RU004336"/>
    </source>
</evidence>
<dbReference type="GO" id="GO:0004553">
    <property type="term" value="F:hydrolase activity, hydrolyzing O-glycosyl compounds"/>
    <property type="evidence" value="ECO:0007669"/>
    <property type="project" value="InterPro"/>
</dbReference>
<feature type="chain" id="PRO_5040447335" evidence="6">
    <location>
        <begin position="28"/>
        <end position="332"/>
    </location>
</feature>
<dbReference type="SUPFAM" id="SSF51445">
    <property type="entry name" value="(Trans)glycosidases"/>
    <property type="match status" value="1"/>
</dbReference>
<keyword evidence="3 5" id="KW-0326">Glycosidase</keyword>
<feature type="signal peptide" evidence="6">
    <location>
        <begin position="1"/>
        <end position="27"/>
    </location>
</feature>
<evidence type="ECO:0000256" key="1">
    <source>
        <dbReference type="ARBA" id="ARBA00008773"/>
    </source>
</evidence>
<proteinExistence type="inferred from homology"/>
<dbReference type="GO" id="GO:0005975">
    <property type="term" value="P:carbohydrate metabolic process"/>
    <property type="evidence" value="ECO:0007669"/>
    <property type="project" value="InterPro"/>
</dbReference>